<evidence type="ECO:0000313" key="2">
    <source>
        <dbReference type="EMBL" id="OUI97153.1"/>
    </source>
</evidence>
<dbReference type="AlphaFoldDB" id="A0A252AZ63"/>
<dbReference type="NCBIfam" id="NF033580">
    <property type="entry name" value="transpos_IS5_3"/>
    <property type="match status" value="1"/>
</dbReference>
<dbReference type="PANTHER" id="PTHR30007">
    <property type="entry name" value="PHP DOMAIN PROTEIN"/>
    <property type="match status" value="1"/>
</dbReference>
<name>A0A252AZ63_9PROT</name>
<dbReference type="Pfam" id="PF13586">
    <property type="entry name" value="DDE_Tnp_1_2"/>
    <property type="match status" value="1"/>
</dbReference>
<comment type="caution">
    <text evidence="2">The sequence shown here is derived from an EMBL/GenBank/DDBJ whole genome shotgun (WGS) entry which is preliminary data.</text>
</comment>
<reference evidence="2 3" key="1">
    <citation type="submission" date="2014-06" db="EMBL/GenBank/DDBJ databases">
        <authorList>
            <person name="Ju J."/>
            <person name="Zhang J."/>
        </authorList>
    </citation>
    <scope>NUCLEOTIDE SEQUENCE [LARGE SCALE GENOMIC DNA]</scope>
    <source>
        <strain evidence="2">DmW_048</strain>
    </source>
</reference>
<dbReference type="PANTHER" id="PTHR30007:SF1">
    <property type="entry name" value="BLR1914 PROTEIN"/>
    <property type="match status" value="1"/>
</dbReference>
<sequence length="115" mass="13422">MHLTGGQVSDFRGADVLLANLSDETEEVIGDRGYDSNRIRLLLAERNITACIPPKKNRKSKLPYNWHLYKKRHLIENMFAKLKDWRRVATRYDRSAHTFMSAIHIAATCIFYLKE</sequence>
<accession>A0A252AZ63</accession>
<organism evidence="2 3">
    <name type="scientific">Acetobacter orientalis</name>
    <dbReference type="NCBI Taxonomy" id="146474"/>
    <lineage>
        <taxon>Bacteria</taxon>
        <taxon>Pseudomonadati</taxon>
        <taxon>Pseudomonadota</taxon>
        <taxon>Alphaproteobacteria</taxon>
        <taxon>Acetobacterales</taxon>
        <taxon>Acetobacteraceae</taxon>
        <taxon>Acetobacter</taxon>
    </lineage>
</organism>
<proteinExistence type="predicted"/>
<evidence type="ECO:0000313" key="3">
    <source>
        <dbReference type="Proteomes" id="UP000194999"/>
    </source>
</evidence>
<feature type="domain" description="Transposase DDE" evidence="1">
    <location>
        <begin position="28"/>
        <end position="110"/>
    </location>
</feature>
<dbReference type="InterPro" id="IPR025668">
    <property type="entry name" value="Tnp_DDE_dom"/>
</dbReference>
<evidence type="ECO:0000259" key="1">
    <source>
        <dbReference type="Pfam" id="PF13586"/>
    </source>
</evidence>
<gene>
    <name evidence="2" type="ORF">HK15_04120</name>
</gene>
<dbReference type="Proteomes" id="UP000194999">
    <property type="component" value="Unassembled WGS sequence"/>
</dbReference>
<protein>
    <submittedName>
        <fullName evidence="2">Transposase</fullName>
    </submittedName>
</protein>
<dbReference type="EMBL" id="JOOY01000165">
    <property type="protein sequence ID" value="OUI97153.1"/>
    <property type="molecule type" value="Genomic_DNA"/>
</dbReference>